<evidence type="ECO:0000313" key="4">
    <source>
        <dbReference type="Proteomes" id="UP001381693"/>
    </source>
</evidence>
<protein>
    <recommendedName>
        <fullName evidence="2">Kazal-like domain-containing protein</fullName>
    </recommendedName>
</protein>
<gene>
    <name evidence="3" type="ORF">SK128_018975</name>
</gene>
<dbReference type="Proteomes" id="UP001381693">
    <property type="component" value="Unassembled WGS sequence"/>
</dbReference>
<keyword evidence="1" id="KW-0732">Signal</keyword>
<comment type="caution">
    <text evidence="3">The sequence shown here is derived from an EMBL/GenBank/DDBJ whole genome shotgun (WGS) entry which is preliminary data.</text>
</comment>
<dbReference type="PROSITE" id="PS51465">
    <property type="entry name" value="KAZAL_2"/>
    <property type="match status" value="1"/>
</dbReference>
<organism evidence="3 4">
    <name type="scientific">Halocaridina rubra</name>
    <name type="common">Hawaiian red shrimp</name>
    <dbReference type="NCBI Taxonomy" id="373956"/>
    <lineage>
        <taxon>Eukaryota</taxon>
        <taxon>Metazoa</taxon>
        <taxon>Ecdysozoa</taxon>
        <taxon>Arthropoda</taxon>
        <taxon>Crustacea</taxon>
        <taxon>Multicrustacea</taxon>
        <taxon>Malacostraca</taxon>
        <taxon>Eumalacostraca</taxon>
        <taxon>Eucarida</taxon>
        <taxon>Decapoda</taxon>
        <taxon>Pleocyemata</taxon>
        <taxon>Caridea</taxon>
        <taxon>Atyoidea</taxon>
        <taxon>Atyidae</taxon>
        <taxon>Halocaridina</taxon>
    </lineage>
</organism>
<dbReference type="EMBL" id="JAXCGZ010005736">
    <property type="protein sequence ID" value="KAK7080965.1"/>
    <property type="molecule type" value="Genomic_DNA"/>
</dbReference>
<feature type="domain" description="Kazal-like" evidence="2">
    <location>
        <begin position="28"/>
        <end position="83"/>
    </location>
</feature>
<evidence type="ECO:0000313" key="3">
    <source>
        <dbReference type="EMBL" id="KAK7080965.1"/>
    </source>
</evidence>
<keyword evidence="4" id="KW-1185">Reference proteome</keyword>
<sequence>MSLIPMPLIMMMMMMTRNPIVTAQYQHLYTDPKCSTWSCSDNTDTLCGSNMRTFSSQCSLDYFNACYQPQPSVHVLYRGYCKDEPYARQPQTPYAHGQPNMPYRSVQPNAQYGFSQPSRPYTSGQVNTNYGYGRIILPYGPRQTFPQYSYGR</sequence>
<accession>A0AAN9ACP5</accession>
<dbReference type="SMART" id="SM00280">
    <property type="entry name" value="KAZAL"/>
    <property type="match status" value="1"/>
</dbReference>
<dbReference type="Gene3D" id="3.30.60.30">
    <property type="match status" value="1"/>
</dbReference>
<name>A0AAN9ACP5_HALRR</name>
<reference evidence="3 4" key="1">
    <citation type="submission" date="2023-11" db="EMBL/GenBank/DDBJ databases">
        <title>Halocaridina rubra genome assembly.</title>
        <authorList>
            <person name="Smith C."/>
        </authorList>
    </citation>
    <scope>NUCLEOTIDE SEQUENCE [LARGE SCALE GENOMIC DNA]</scope>
    <source>
        <strain evidence="3">EP-1</strain>
        <tissue evidence="3">Whole</tissue>
    </source>
</reference>
<proteinExistence type="predicted"/>
<evidence type="ECO:0000256" key="1">
    <source>
        <dbReference type="SAM" id="SignalP"/>
    </source>
</evidence>
<dbReference type="SUPFAM" id="SSF100895">
    <property type="entry name" value="Kazal-type serine protease inhibitors"/>
    <property type="match status" value="1"/>
</dbReference>
<evidence type="ECO:0000259" key="2">
    <source>
        <dbReference type="PROSITE" id="PS51465"/>
    </source>
</evidence>
<dbReference type="InterPro" id="IPR036058">
    <property type="entry name" value="Kazal_dom_sf"/>
</dbReference>
<feature type="signal peptide" evidence="1">
    <location>
        <begin position="1"/>
        <end position="23"/>
    </location>
</feature>
<dbReference type="AlphaFoldDB" id="A0AAN9ACP5"/>
<dbReference type="Pfam" id="PF07648">
    <property type="entry name" value="Kazal_2"/>
    <property type="match status" value="1"/>
</dbReference>
<dbReference type="InterPro" id="IPR002350">
    <property type="entry name" value="Kazal_dom"/>
</dbReference>
<feature type="chain" id="PRO_5042920049" description="Kazal-like domain-containing protein" evidence="1">
    <location>
        <begin position="24"/>
        <end position="152"/>
    </location>
</feature>